<dbReference type="EMBL" id="JAVDQS010000008">
    <property type="protein sequence ID" value="MDR6405910.1"/>
    <property type="molecule type" value="Genomic_DNA"/>
</dbReference>
<reference evidence="1 2" key="1">
    <citation type="submission" date="2023-07" db="EMBL/GenBank/DDBJ databases">
        <title>Sorghum-associated microbial communities from plants grown in Nebraska, USA.</title>
        <authorList>
            <person name="Schachtman D."/>
        </authorList>
    </citation>
    <scope>NUCLEOTIDE SEQUENCE [LARGE SCALE GENOMIC DNA]</scope>
    <source>
        <strain evidence="1 2">DS1709</strain>
    </source>
</reference>
<evidence type="ECO:0000313" key="1">
    <source>
        <dbReference type="EMBL" id="MDR6405910.1"/>
    </source>
</evidence>
<sequence>MHIWLGNFQSEREFEKYLDQKEYLDAWAIYDNELPTGNEYDVEPDTELRCDFCKEVNLYTYDEDSMIMKYYQDAIEIRALAKDILADEEELGNVWKKHTINNANAVIAYKVNDLSEEDASNSKTVEYLGKITRISAASTDDFGVHHLWVGRYDFEKEEIKEIIDVDENEIIDLNFYYSYMKEKLDDMIINRIEDFNVAEKMILKADEMKIPNEVNAILDLFLNKTSEIDGKKIGMNLGMKYIGRFEVE</sequence>
<name>A0ABU1LGQ7_9FLAO</name>
<protein>
    <recommendedName>
        <fullName evidence="3">Immunity protein 22 of polymorphic toxin system</fullName>
    </recommendedName>
</protein>
<dbReference type="RefSeq" id="WP_115982207.1">
    <property type="nucleotide sequence ID" value="NZ_JAVDQS010000008.1"/>
</dbReference>
<gene>
    <name evidence="1" type="ORF">J2781_002854</name>
</gene>
<dbReference type="Pfam" id="PF14112">
    <property type="entry name" value="DUF4284"/>
    <property type="match status" value="1"/>
</dbReference>
<evidence type="ECO:0008006" key="3">
    <source>
        <dbReference type="Google" id="ProtNLM"/>
    </source>
</evidence>
<dbReference type="InterPro" id="IPR025560">
    <property type="entry name" value="Imm22"/>
</dbReference>
<dbReference type="Proteomes" id="UP001184853">
    <property type="component" value="Unassembled WGS sequence"/>
</dbReference>
<proteinExistence type="predicted"/>
<evidence type="ECO:0000313" key="2">
    <source>
        <dbReference type="Proteomes" id="UP001184853"/>
    </source>
</evidence>
<comment type="caution">
    <text evidence="1">The sequence shown here is derived from an EMBL/GenBank/DDBJ whole genome shotgun (WGS) entry which is preliminary data.</text>
</comment>
<organism evidence="1 2">
    <name type="scientific">Chryseobacterium geocarposphaerae</name>
    <dbReference type="NCBI Taxonomy" id="1416776"/>
    <lineage>
        <taxon>Bacteria</taxon>
        <taxon>Pseudomonadati</taxon>
        <taxon>Bacteroidota</taxon>
        <taxon>Flavobacteriia</taxon>
        <taxon>Flavobacteriales</taxon>
        <taxon>Weeksellaceae</taxon>
        <taxon>Chryseobacterium group</taxon>
        <taxon>Chryseobacterium</taxon>
    </lineage>
</organism>
<keyword evidence="2" id="KW-1185">Reference proteome</keyword>
<accession>A0ABU1LGQ7</accession>